<sequence>MIKKILAFSVLLNIGLFQSAAFADSIATAIEPGPLHHMAIAFPIKCPPGYDETFYQHICIK</sequence>
<gene>
    <name evidence="2" type="ORF">NK667_19840</name>
</gene>
<reference evidence="2" key="1">
    <citation type="submission" date="2022-07" db="EMBL/GenBank/DDBJ databases">
        <title>Pseudomonas nunamit sp. nov. an antifungal species isolated from Greenland.</title>
        <authorList>
            <person name="Ntana F."/>
            <person name="Hennessy R.C."/>
            <person name="Zervas A."/>
            <person name="Stougaard P."/>
        </authorList>
    </citation>
    <scope>NUCLEOTIDE SEQUENCE</scope>
    <source>
        <strain evidence="2">In5</strain>
    </source>
</reference>
<dbReference type="Proteomes" id="UP001059607">
    <property type="component" value="Chromosome"/>
</dbReference>
<feature type="signal peptide" evidence="1">
    <location>
        <begin position="1"/>
        <end position="23"/>
    </location>
</feature>
<evidence type="ECO:0000313" key="2">
    <source>
        <dbReference type="EMBL" id="UTO12415.1"/>
    </source>
</evidence>
<keyword evidence="1" id="KW-0732">Signal</keyword>
<dbReference type="RefSeq" id="WP_054615809.1">
    <property type="nucleotide sequence ID" value="NZ_CP101125.1"/>
</dbReference>
<keyword evidence="3" id="KW-1185">Reference proteome</keyword>
<evidence type="ECO:0000313" key="3">
    <source>
        <dbReference type="Proteomes" id="UP001059607"/>
    </source>
</evidence>
<feature type="chain" id="PRO_5046721937" evidence="1">
    <location>
        <begin position="24"/>
        <end position="61"/>
    </location>
</feature>
<dbReference type="EMBL" id="CP101125">
    <property type="protein sequence ID" value="UTO12415.1"/>
    <property type="molecule type" value="Genomic_DNA"/>
</dbReference>
<accession>A0ABY5EDM6</accession>
<evidence type="ECO:0000256" key="1">
    <source>
        <dbReference type="SAM" id="SignalP"/>
    </source>
</evidence>
<proteinExistence type="predicted"/>
<organism evidence="2 3">
    <name type="scientific">Pseudomonas nunensis</name>
    <dbReference type="NCBI Taxonomy" id="2961896"/>
    <lineage>
        <taxon>Bacteria</taxon>
        <taxon>Pseudomonadati</taxon>
        <taxon>Pseudomonadota</taxon>
        <taxon>Gammaproteobacteria</taxon>
        <taxon>Pseudomonadales</taxon>
        <taxon>Pseudomonadaceae</taxon>
        <taxon>Pseudomonas</taxon>
    </lineage>
</organism>
<protein>
    <submittedName>
        <fullName evidence="2">Uncharacterized protein</fullName>
    </submittedName>
</protein>
<name>A0ABY5EDM6_9PSED</name>